<dbReference type="InterPro" id="IPR013783">
    <property type="entry name" value="Ig-like_fold"/>
</dbReference>
<dbReference type="AlphaFoldDB" id="A0A1T5J007"/>
<reference evidence="9 10" key="1">
    <citation type="submission" date="2017-02" db="EMBL/GenBank/DDBJ databases">
        <authorList>
            <person name="Peterson S.W."/>
        </authorList>
    </citation>
    <scope>NUCLEOTIDE SEQUENCE [LARGE SCALE GENOMIC DNA]</scope>
    <source>
        <strain evidence="9 10">DSM 25262</strain>
    </source>
</reference>
<dbReference type="GO" id="GO:0005975">
    <property type="term" value="P:carbohydrate metabolic process"/>
    <property type="evidence" value="ECO:0007669"/>
    <property type="project" value="InterPro"/>
</dbReference>
<dbReference type="GO" id="GO:0030596">
    <property type="term" value="F:alpha-L-rhamnosidase activity"/>
    <property type="evidence" value="ECO:0007669"/>
    <property type="project" value="UniProtKB-EC"/>
</dbReference>
<evidence type="ECO:0000256" key="4">
    <source>
        <dbReference type="SAM" id="SignalP"/>
    </source>
</evidence>
<evidence type="ECO:0000256" key="2">
    <source>
        <dbReference type="ARBA" id="ARBA00012652"/>
    </source>
</evidence>
<dbReference type="Pfam" id="PF25788">
    <property type="entry name" value="Ig_Rha78A_N"/>
    <property type="match status" value="1"/>
</dbReference>
<dbReference type="PIRSF" id="PIRSF010631">
    <property type="entry name" value="A-rhamnsds"/>
    <property type="match status" value="1"/>
</dbReference>
<evidence type="ECO:0000256" key="3">
    <source>
        <dbReference type="ARBA" id="ARBA00022801"/>
    </source>
</evidence>
<dbReference type="InterPro" id="IPR035396">
    <property type="entry name" value="Bac_rhamnosid6H"/>
</dbReference>
<dbReference type="Pfam" id="PF17389">
    <property type="entry name" value="Bac_rhamnosid6H"/>
    <property type="match status" value="1"/>
</dbReference>
<evidence type="ECO:0000259" key="5">
    <source>
        <dbReference type="Pfam" id="PF05592"/>
    </source>
</evidence>
<feature type="signal peptide" evidence="4">
    <location>
        <begin position="1"/>
        <end position="20"/>
    </location>
</feature>
<dbReference type="PANTHER" id="PTHR33307:SF6">
    <property type="entry name" value="ALPHA-RHAMNOSIDASE (EUROFUNG)-RELATED"/>
    <property type="match status" value="1"/>
</dbReference>
<feature type="domain" description="Alpha-L-rhamnosidase C-terminal" evidence="8">
    <location>
        <begin position="795"/>
        <end position="868"/>
    </location>
</feature>
<dbReference type="Gene3D" id="2.60.120.260">
    <property type="entry name" value="Galactose-binding domain-like"/>
    <property type="match status" value="2"/>
</dbReference>
<protein>
    <recommendedName>
        <fullName evidence="2">alpha-L-rhamnosidase</fullName>
        <ecNumber evidence="2">3.2.1.40</ecNumber>
    </recommendedName>
</protein>
<dbReference type="InterPro" id="IPR016007">
    <property type="entry name" value="Alpha_rhamnosid"/>
</dbReference>
<dbReference type="InterPro" id="IPR013737">
    <property type="entry name" value="Bac_rhamnosid_N"/>
</dbReference>
<dbReference type="PANTHER" id="PTHR33307">
    <property type="entry name" value="ALPHA-RHAMNOSIDASE (EUROFUNG)"/>
    <property type="match status" value="1"/>
</dbReference>
<dbReference type="Gene3D" id="2.60.420.10">
    <property type="entry name" value="Maltose phosphorylase, domain 3"/>
    <property type="match status" value="1"/>
</dbReference>
<dbReference type="Proteomes" id="UP000190961">
    <property type="component" value="Unassembled WGS sequence"/>
</dbReference>
<organism evidence="9 10">
    <name type="scientific">Ohtaekwangia koreensis</name>
    <dbReference type="NCBI Taxonomy" id="688867"/>
    <lineage>
        <taxon>Bacteria</taxon>
        <taxon>Pseudomonadati</taxon>
        <taxon>Bacteroidota</taxon>
        <taxon>Cytophagia</taxon>
        <taxon>Cytophagales</taxon>
        <taxon>Fulvivirgaceae</taxon>
        <taxon>Ohtaekwangia</taxon>
    </lineage>
</organism>
<gene>
    <name evidence="9" type="ORF">SAMN05660236_0594</name>
</gene>
<evidence type="ECO:0000313" key="10">
    <source>
        <dbReference type="Proteomes" id="UP000190961"/>
    </source>
</evidence>
<keyword evidence="3" id="KW-0378">Hydrolase</keyword>
<evidence type="ECO:0000259" key="8">
    <source>
        <dbReference type="Pfam" id="PF17390"/>
    </source>
</evidence>
<dbReference type="EMBL" id="FUZU01000001">
    <property type="protein sequence ID" value="SKC44730.1"/>
    <property type="molecule type" value="Genomic_DNA"/>
</dbReference>
<proteinExistence type="predicted"/>
<evidence type="ECO:0000256" key="1">
    <source>
        <dbReference type="ARBA" id="ARBA00001445"/>
    </source>
</evidence>
<comment type="catalytic activity">
    <reaction evidence="1">
        <text>Hydrolysis of terminal non-reducing alpha-L-rhamnose residues in alpha-L-rhamnosides.</text>
        <dbReference type="EC" id="3.2.1.40"/>
    </reaction>
</comment>
<keyword evidence="4" id="KW-0732">Signal</keyword>
<dbReference type="InterPro" id="IPR008928">
    <property type="entry name" value="6-hairpin_glycosidase_sf"/>
</dbReference>
<dbReference type="Gene3D" id="1.50.10.10">
    <property type="match status" value="1"/>
</dbReference>
<dbReference type="InterPro" id="IPR035398">
    <property type="entry name" value="Bac_rhamnosid_C"/>
</dbReference>
<feature type="domain" description="Alpha-L-rhamnosidase six-hairpin glycosidase" evidence="7">
    <location>
        <begin position="449"/>
        <end position="793"/>
    </location>
</feature>
<sequence length="902" mass="101596">MPRILLVFFFCITAGLSAVAQKLQIAELTTEYQNNPIGLDITAPRFSWTLVSPQRDVLQTAYELRVSRDESFKNILWQTGKVTSDQSAFITYSGSPLKAKQRYHWQARVWDNKGNASAWSKPVFFELGLLQATDWTAQWIEPAVPGDSVNGPAPLLRRIFDLKKTIKSGRLYITSHGLYEAHVNGKRVGDQYLTPGWTSYNKRLQYQTYDVTALLKQGNNATGVFLGDGWYRGNLAWGDKKNIYGKTLGLLYQLEVTYMDGTSEVITSDAQWKSSTGPIRKAGIYYGEAYDAQLEKKDWTQSTFRDADWSSVTVVNGGKENILASYGPPVKKHETFKPVKIFKTPKGETVIDFGQNLVGWVTLKVKGKAGDKITIHHAEVLDKNKNIYLDNLRAAKAEIVYTLKGGEEEVYEPRFSFFGFRYAHVEGYPGTLTPDKIIATAVYSDMQPTGNFTSSNALVNQLQHNIQWGQKGNFVDIPSDCPQRDERLGWTGDAQVFFRTAAYNMNVAPFFHKWLKDLAADQRKDGAVPFVIPNVLSDNDVASTGWADVAVIIPWNLYYAYGDQKILEQQYESMKAWVGFMESKSKNDLWNTGFHFGDWLFYRPFDDNDGRSAVTDKYLIAQCFWAYSTQLMLNTAQVLGKTADVQHYTSQLKKIKDAFIKEYVTPSGRLVSSTQTAYVLALHFDMLPETMRSQAAEKLAQNVKDYGNHLTTGFLGTPYLCHVLTRFGYTDVAYDLLLQEEYPSWLYPVKMGATTIWERWDGMKPDSTFQTPGMNSFNHYAYGAIGDWMYRTVAGLREASPGYKQIMIAPQPGGKLSSATAELKTIYGLAKSAWKIENGNFKIDIVIPANTTAEVVLPKASGKKITEQMKDINASKFKSQTIGNDSRLAIGSGVYHFEYSMP</sequence>
<evidence type="ECO:0000313" key="9">
    <source>
        <dbReference type="EMBL" id="SKC44730.1"/>
    </source>
</evidence>
<feature type="chain" id="PRO_5011962064" description="alpha-L-rhamnosidase" evidence="4">
    <location>
        <begin position="21"/>
        <end position="902"/>
    </location>
</feature>
<dbReference type="OrthoDB" id="9815108at2"/>
<dbReference type="EC" id="3.2.1.40" evidence="2"/>
<dbReference type="STRING" id="688867.SAMN05660236_0594"/>
<dbReference type="InterPro" id="IPR008902">
    <property type="entry name" value="Rhamnosid_concanavalin"/>
</dbReference>
<feature type="domain" description="Bacterial alpha-L-rhamnosidase N-terminal" evidence="6">
    <location>
        <begin position="164"/>
        <end position="334"/>
    </location>
</feature>
<keyword evidence="10" id="KW-1185">Reference proteome</keyword>
<dbReference type="RefSeq" id="WP_079685205.1">
    <property type="nucleotide sequence ID" value="NZ_FUZU01000001.1"/>
</dbReference>
<dbReference type="InterPro" id="IPR012341">
    <property type="entry name" value="6hp_glycosidase-like_sf"/>
</dbReference>
<accession>A0A1T5J007</accession>
<dbReference type="Pfam" id="PF08531">
    <property type="entry name" value="Bac_rhamnosid_N"/>
    <property type="match status" value="1"/>
</dbReference>
<name>A0A1T5J007_9BACT</name>
<dbReference type="Gene3D" id="2.60.40.10">
    <property type="entry name" value="Immunoglobulins"/>
    <property type="match status" value="1"/>
</dbReference>
<feature type="domain" description="Alpha-L-rhamnosidase concanavalin-like" evidence="5">
    <location>
        <begin position="343"/>
        <end position="443"/>
    </location>
</feature>
<dbReference type="SUPFAM" id="SSF48208">
    <property type="entry name" value="Six-hairpin glycosidases"/>
    <property type="match status" value="1"/>
</dbReference>
<dbReference type="Pfam" id="PF05592">
    <property type="entry name" value="Bac_rhamnosid"/>
    <property type="match status" value="1"/>
</dbReference>
<evidence type="ECO:0000259" key="6">
    <source>
        <dbReference type="Pfam" id="PF08531"/>
    </source>
</evidence>
<evidence type="ECO:0000259" key="7">
    <source>
        <dbReference type="Pfam" id="PF17389"/>
    </source>
</evidence>
<dbReference type="Pfam" id="PF17390">
    <property type="entry name" value="Bac_rhamnosid_C"/>
    <property type="match status" value="1"/>
</dbReference>